<gene>
    <name evidence="3" type="ORF">DND132_0975</name>
</gene>
<evidence type="ECO:0000256" key="1">
    <source>
        <dbReference type="SAM" id="Phobius"/>
    </source>
</evidence>
<dbReference type="EMBL" id="CP003220">
    <property type="protein sequence ID" value="EGB14188.1"/>
    <property type="molecule type" value="Genomic_DNA"/>
</dbReference>
<accession>F0JID6</accession>
<organism evidence="3 4">
    <name type="scientific">Pseudodesulfovibrio mercurii</name>
    <dbReference type="NCBI Taxonomy" id="641491"/>
    <lineage>
        <taxon>Bacteria</taxon>
        <taxon>Pseudomonadati</taxon>
        <taxon>Thermodesulfobacteriota</taxon>
        <taxon>Desulfovibrionia</taxon>
        <taxon>Desulfovibrionales</taxon>
        <taxon>Desulfovibrionaceae</taxon>
    </lineage>
</organism>
<feature type="domain" description="Calcineurin-like phosphoesterase" evidence="2">
    <location>
        <begin position="146"/>
        <end position="310"/>
    </location>
</feature>
<dbReference type="PANTHER" id="PTHR31302">
    <property type="entry name" value="TRANSMEMBRANE PROTEIN WITH METALLOPHOSPHOESTERASE DOMAIN-RELATED"/>
    <property type="match status" value="1"/>
</dbReference>
<evidence type="ECO:0000259" key="2">
    <source>
        <dbReference type="Pfam" id="PF00149"/>
    </source>
</evidence>
<dbReference type="InterPro" id="IPR029052">
    <property type="entry name" value="Metallo-depent_PP-like"/>
</dbReference>
<evidence type="ECO:0000313" key="3">
    <source>
        <dbReference type="EMBL" id="EGB14188.1"/>
    </source>
</evidence>
<dbReference type="AlphaFoldDB" id="F0JID6"/>
<feature type="transmembrane region" description="Helical" evidence="1">
    <location>
        <begin position="69"/>
        <end position="95"/>
    </location>
</feature>
<dbReference type="HOGENOM" id="CLU_025443_0_1_7"/>
<dbReference type="PANTHER" id="PTHR31302:SF0">
    <property type="entry name" value="TRANSMEMBRANE PROTEIN WITH METALLOPHOSPHOESTERASE DOMAIN"/>
    <property type="match status" value="1"/>
</dbReference>
<dbReference type="KEGG" id="ddn:DND132_0975"/>
<protein>
    <submittedName>
        <fullName evidence="3">Metallophosphoesterase</fullName>
    </submittedName>
</protein>
<dbReference type="eggNOG" id="COG1408">
    <property type="taxonomic scope" value="Bacteria"/>
</dbReference>
<dbReference type="InterPro" id="IPR051158">
    <property type="entry name" value="Metallophosphoesterase_sf"/>
</dbReference>
<dbReference type="CDD" id="cd07385">
    <property type="entry name" value="MPP_YkuE_C"/>
    <property type="match status" value="1"/>
</dbReference>
<dbReference type="STRING" id="641491.DND132_0975"/>
<proteinExistence type="predicted"/>
<keyword evidence="1" id="KW-0472">Membrane</keyword>
<dbReference type="Gene3D" id="3.60.21.10">
    <property type="match status" value="1"/>
</dbReference>
<dbReference type="OrthoDB" id="9780884at2"/>
<keyword evidence="1" id="KW-1133">Transmembrane helix</keyword>
<dbReference type="SUPFAM" id="SSF56300">
    <property type="entry name" value="Metallo-dependent phosphatases"/>
    <property type="match status" value="1"/>
</dbReference>
<dbReference type="Pfam" id="PF00149">
    <property type="entry name" value="Metallophos"/>
    <property type="match status" value="1"/>
</dbReference>
<dbReference type="Proteomes" id="UP000007845">
    <property type="component" value="Chromosome"/>
</dbReference>
<dbReference type="RefSeq" id="WP_014321616.1">
    <property type="nucleotide sequence ID" value="NC_016803.1"/>
</dbReference>
<name>F0JID6_9BACT</name>
<evidence type="ECO:0000313" key="4">
    <source>
        <dbReference type="Proteomes" id="UP000007845"/>
    </source>
</evidence>
<dbReference type="GO" id="GO:0016787">
    <property type="term" value="F:hydrolase activity"/>
    <property type="evidence" value="ECO:0007669"/>
    <property type="project" value="InterPro"/>
</dbReference>
<keyword evidence="4" id="KW-1185">Reference proteome</keyword>
<reference evidence="3 4" key="1">
    <citation type="journal article" date="2011" name="J. Bacteriol.">
        <title>Genome sequence of the mercury-methylating strain Desulfovibrio desulfuricans ND132.</title>
        <authorList>
            <person name="Brown S.D."/>
            <person name="Gilmour C.C."/>
            <person name="Kucken A.M."/>
            <person name="Wall J.D."/>
            <person name="Elias D.A."/>
            <person name="Brandt C.C."/>
            <person name="Podar M."/>
            <person name="Chertkov O."/>
            <person name="Held B."/>
            <person name="Bruce D.C."/>
            <person name="Detter J.C."/>
            <person name="Tapia R."/>
            <person name="Han C.S."/>
            <person name="Goodwin L.A."/>
            <person name="Cheng J.F."/>
            <person name="Pitluck S."/>
            <person name="Woyke T."/>
            <person name="Mikhailova N."/>
            <person name="Ivanova N.N."/>
            <person name="Han J."/>
            <person name="Lucas S."/>
            <person name="Lapidus A.L."/>
            <person name="Land M.L."/>
            <person name="Hauser L.J."/>
            <person name="Palumbo A.V."/>
        </authorList>
    </citation>
    <scope>NUCLEOTIDE SEQUENCE [LARGE SCALE GENOMIC DNA]</scope>
    <source>
        <strain evidence="3 4">ND132</strain>
    </source>
</reference>
<keyword evidence="1" id="KW-0812">Transmembrane</keyword>
<sequence length="367" mass="39037">MFGPFLLVAAAFMAAYVFQRMDRLPLLGTVRDPVRLGLALAVWLFIAVSRAVGNVNFGPWSMAMETAGLTLLIVLFLTAVLLAGVDLLTGFGLFMPRLAPKLRGLAVIAGLVLSGVALAQGMRAPVITEYEVALPGLPKALDGLVVAAVSDLHAGTQLGPDWLGACADRIAALAPDMIVLLGDTVEGHSRRLDELLPALRRFRAPLGVFAVAGNHENHGPDAPEKSLKLLTEAGFTVLANRWASPAPGLVVAGVEDLATLRRRGLDADPLPTALANRPAGATILLSHTPLRYEQAASLGVGLMLSGHTHGGQVWPFNYVVRLLYPLVEGRFAIGSMTLIVSRGAGLWGVRMRLWKPGEILRITLRSK</sequence>
<feature type="transmembrane region" description="Helical" evidence="1">
    <location>
        <begin position="36"/>
        <end position="57"/>
    </location>
</feature>
<dbReference type="InterPro" id="IPR004843">
    <property type="entry name" value="Calcineurin-like_PHP"/>
</dbReference>